<dbReference type="PROSITE" id="PS00892">
    <property type="entry name" value="HIT_1"/>
    <property type="match status" value="1"/>
</dbReference>
<dbReference type="PANTHER" id="PTHR46648">
    <property type="entry name" value="HIT FAMILY PROTEIN 1"/>
    <property type="match status" value="1"/>
</dbReference>
<dbReference type="InterPro" id="IPR019808">
    <property type="entry name" value="Histidine_triad_CS"/>
</dbReference>
<keyword evidence="4" id="KW-1185">Reference proteome</keyword>
<feature type="domain" description="HIT" evidence="2">
    <location>
        <begin position="24"/>
        <end position="131"/>
    </location>
</feature>
<gene>
    <name evidence="3" type="ORF">GCM10022226_33130</name>
</gene>
<dbReference type="EMBL" id="BAAAZR010000007">
    <property type="protein sequence ID" value="GAA3810114.1"/>
    <property type="molecule type" value="Genomic_DNA"/>
</dbReference>
<evidence type="ECO:0000313" key="3">
    <source>
        <dbReference type="EMBL" id="GAA3810114.1"/>
    </source>
</evidence>
<comment type="caution">
    <text evidence="3">The sequence shown here is derived from an EMBL/GenBank/DDBJ whole genome shotgun (WGS) entry which is preliminary data.</text>
</comment>
<sequence length="155" mass="17031">MKVAKARQASRWPDAIIAWVSDCTFCKIVAGVLPSYRVLEDEHTLAFLNIRPAAPGHTLVVPRVHVRDVWEISKVSHGEVADMVHRVAALLKATLAPEGVNVKHNTGQAAGQDVFHYHVHVVPRWREDGLRLTWSSSLAPSCDLEKVLECVTGGG</sequence>
<organism evidence="3 4">
    <name type="scientific">Sphaerisporangium flaviroseum</name>
    <dbReference type="NCBI Taxonomy" id="509199"/>
    <lineage>
        <taxon>Bacteria</taxon>
        <taxon>Bacillati</taxon>
        <taxon>Actinomycetota</taxon>
        <taxon>Actinomycetes</taxon>
        <taxon>Streptosporangiales</taxon>
        <taxon>Streptosporangiaceae</taxon>
        <taxon>Sphaerisporangium</taxon>
    </lineage>
</organism>
<dbReference type="PANTHER" id="PTHR46648:SF1">
    <property type="entry name" value="ADENOSINE 5'-MONOPHOSPHORAMIDASE HNT1"/>
    <property type="match status" value="1"/>
</dbReference>
<dbReference type="Gene3D" id="3.30.428.10">
    <property type="entry name" value="HIT-like"/>
    <property type="match status" value="1"/>
</dbReference>
<evidence type="ECO:0000313" key="4">
    <source>
        <dbReference type="Proteomes" id="UP001500888"/>
    </source>
</evidence>
<accession>A0ABP7I724</accession>
<dbReference type="InterPro" id="IPR039384">
    <property type="entry name" value="HINT"/>
</dbReference>
<dbReference type="PRINTS" id="PR00332">
    <property type="entry name" value="HISTRIAD"/>
</dbReference>
<feature type="short sequence motif" description="Histidine triad motif" evidence="1">
    <location>
        <begin position="116"/>
        <end position="120"/>
    </location>
</feature>
<protein>
    <recommendedName>
        <fullName evidence="2">HIT domain-containing protein</fullName>
    </recommendedName>
</protein>
<proteinExistence type="predicted"/>
<dbReference type="InterPro" id="IPR036265">
    <property type="entry name" value="HIT-like_sf"/>
</dbReference>
<dbReference type="CDD" id="cd01277">
    <property type="entry name" value="HINT_subgroup"/>
    <property type="match status" value="1"/>
</dbReference>
<dbReference type="Proteomes" id="UP001500888">
    <property type="component" value="Unassembled WGS sequence"/>
</dbReference>
<dbReference type="SUPFAM" id="SSF54197">
    <property type="entry name" value="HIT-like"/>
    <property type="match status" value="1"/>
</dbReference>
<evidence type="ECO:0000259" key="2">
    <source>
        <dbReference type="PROSITE" id="PS51084"/>
    </source>
</evidence>
<dbReference type="InterPro" id="IPR001310">
    <property type="entry name" value="Histidine_triad_HIT"/>
</dbReference>
<dbReference type="Pfam" id="PF01230">
    <property type="entry name" value="HIT"/>
    <property type="match status" value="1"/>
</dbReference>
<dbReference type="InterPro" id="IPR011146">
    <property type="entry name" value="HIT-like"/>
</dbReference>
<name>A0ABP7I724_9ACTN</name>
<dbReference type="PROSITE" id="PS51084">
    <property type="entry name" value="HIT_2"/>
    <property type="match status" value="1"/>
</dbReference>
<reference evidence="4" key="1">
    <citation type="journal article" date="2019" name="Int. J. Syst. Evol. Microbiol.">
        <title>The Global Catalogue of Microorganisms (GCM) 10K type strain sequencing project: providing services to taxonomists for standard genome sequencing and annotation.</title>
        <authorList>
            <consortium name="The Broad Institute Genomics Platform"/>
            <consortium name="The Broad Institute Genome Sequencing Center for Infectious Disease"/>
            <person name="Wu L."/>
            <person name="Ma J."/>
        </authorList>
    </citation>
    <scope>NUCLEOTIDE SEQUENCE [LARGE SCALE GENOMIC DNA]</scope>
    <source>
        <strain evidence="4">JCM 16908</strain>
    </source>
</reference>
<evidence type="ECO:0000256" key="1">
    <source>
        <dbReference type="PROSITE-ProRule" id="PRU00464"/>
    </source>
</evidence>